<dbReference type="Proteomes" id="UP000092154">
    <property type="component" value="Unassembled WGS sequence"/>
</dbReference>
<protein>
    <recommendedName>
        <fullName evidence="3">F-box domain-containing protein</fullName>
    </recommendedName>
</protein>
<organism evidence="1 2">
    <name type="scientific">Rhizopogon vinicolor AM-OR11-026</name>
    <dbReference type="NCBI Taxonomy" id="1314800"/>
    <lineage>
        <taxon>Eukaryota</taxon>
        <taxon>Fungi</taxon>
        <taxon>Dikarya</taxon>
        <taxon>Basidiomycota</taxon>
        <taxon>Agaricomycotina</taxon>
        <taxon>Agaricomycetes</taxon>
        <taxon>Agaricomycetidae</taxon>
        <taxon>Boletales</taxon>
        <taxon>Suillineae</taxon>
        <taxon>Rhizopogonaceae</taxon>
        <taxon>Rhizopogon</taxon>
    </lineage>
</organism>
<evidence type="ECO:0008006" key="3">
    <source>
        <dbReference type="Google" id="ProtNLM"/>
    </source>
</evidence>
<evidence type="ECO:0000313" key="2">
    <source>
        <dbReference type="Proteomes" id="UP000092154"/>
    </source>
</evidence>
<accession>A0A1B7MYD0</accession>
<dbReference type="OrthoDB" id="2681164at2759"/>
<gene>
    <name evidence="1" type="ORF">K503DRAFT_771315</name>
</gene>
<keyword evidence="2" id="KW-1185">Reference proteome</keyword>
<evidence type="ECO:0000313" key="1">
    <source>
        <dbReference type="EMBL" id="OAX37614.1"/>
    </source>
</evidence>
<proteinExistence type="predicted"/>
<dbReference type="InParanoid" id="A0A1B7MYD0"/>
<dbReference type="EMBL" id="KV448341">
    <property type="protein sequence ID" value="OAX37614.1"/>
    <property type="molecule type" value="Genomic_DNA"/>
</dbReference>
<reference evidence="1 2" key="1">
    <citation type="submission" date="2016-06" db="EMBL/GenBank/DDBJ databases">
        <title>Comparative genomics of the ectomycorrhizal sister species Rhizopogon vinicolor and Rhizopogon vesiculosus (Basidiomycota: Boletales) reveals a divergence of the mating type B locus.</title>
        <authorList>
            <consortium name="DOE Joint Genome Institute"/>
            <person name="Mujic A.B."/>
            <person name="Kuo A."/>
            <person name="Tritt A."/>
            <person name="Lipzen A."/>
            <person name="Chen C."/>
            <person name="Johnson J."/>
            <person name="Sharma A."/>
            <person name="Barry K."/>
            <person name="Grigoriev I.V."/>
            <person name="Spatafora J.W."/>
        </authorList>
    </citation>
    <scope>NUCLEOTIDE SEQUENCE [LARGE SCALE GENOMIC DNA]</scope>
    <source>
        <strain evidence="1 2">AM-OR11-026</strain>
    </source>
</reference>
<sequence>MKRESELSTHVLHHKDILIVVLERLPLLDLIQFGRTCSDLRSAMGYVVRQRFRSIMVVFVRDFLPAFVQVLDRSGGVITGSCAIKPYQSHCRSPPQMYDKLVFPKTNNDEAHNYHYSFRRRAVRTKVPMSHI</sequence>
<name>A0A1B7MYD0_9AGAM</name>
<dbReference type="AlphaFoldDB" id="A0A1B7MYD0"/>